<dbReference type="RefSeq" id="WP_011995383.1">
    <property type="nucleotide sequence ID" value="NC_009719.1"/>
</dbReference>
<proteinExistence type="predicted"/>
<evidence type="ECO:0000259" key="1">
    <source>
        <dbReference type="Pfam" id="PF01965"/>
    </source>
</evidence>
<dbReference type="CDD" id="cd03139">
    <property type="entry name" value="GATase1_PfpI_2"/>
    <property type="match status" value="1"/>
</dbReference>
<dbReference type="AlphaFoldDB" id="A7HQA9"/>
<dbReference type="Pfam" id="PF01965">
    <property type="entry name" value="DJ-1_PfpI"/>
    <property type="match status" value="1"/>
</dbReference>
<organism evidence="2 3">
    <name type="scientific">Parvibaculum lavamentivorans (strain DS-1 / DSM 13023 / NCIMB 13966)</name>
    <dbReference type="NCBI Taxonomy" id="402881"/>
    <lineage>
        <taxon>Bacteria</taxon>
        <taxon>Pseudomonadati</taxon>
        <taxon>Pseudomonadota</taxon>
        <taxon>Alphaproteobacteria</taxon>
        <taxon>Hyphomicrobiales</taxon>
        <taxon>Parvibaculaceae</taxon>
        <taxon>Parvibaculum</taxon>
    </lineage>
</organism>
<dbReference type="InterPro" id="IPR052158">
    <property type="entry name" value="INH-QAR"/>
</dbReference>
<dbReference type="PANTHER" id="PTHR43130:SF2">
    <property type="entry name" value="DJ-1_PFPI DOMAIN-CONTAINING PROTEIN"/>
    <property type="match status" value="1"/>
</dbReference>
<gene>
    <name evidence="2" type="ordered locus">Plav_0469</name>
</gene>
<dbReference type="Gene3D" id="3.40.50.880">
    <property type="match status" value="1"/>
</dbReference>
<dbReference type="Proteomes" id="UP000006377">
    <property type="component" value="Chromosome"/>
</dbReference>
<dbReference type="STRING" id="402881.Plav_0469"/>
<evidence type="ECO:0000313" key="3">
    <source>
        <dbReference type="Proteomes" id="UP000006377"/>
    </source>
</evidence>
<protein>
    <submittedName>
        <fullName evidence="2">ThiJ/PfpI domain protein</fullName>
    </submittedName>
</protein>
<dbReference type="HOGENOM" id="CLU_000445_44_1_5"/>
<reference evidence="2 3" key="1">
    <citation type="journal article" date="2011" name="Stand. Genomic Sci.">
        <title>Complete genome sequence of Parvibaculum lavamentivorans type strain (DS-1(T)).</title>
        <authorList>
            <person name="Schleheck D."/>
            <person name="Weiss M."/>
            <person name="Pitluck S."/>
            <person name="Bruce D."/>
            <person name="Land M.L."/>
            <person name="Han S."/>
            <person name="Saunders E."/>
            <person name="Tapia R."/>
            <person name="Detter C."/>
            <person name="Brettin T."/>
            <person name="Han J."/>
            <person name="Woyke T."/>
            <person name="Goodwin L."/>
            <person name="Pennacchio L."/>
            <person name="Nolan M."/>
            <person name="Cook A.M."/>
            <person name="Kjelleberg S."/>
            <person name="Thomas T."/>
        </authorList>
    </citation>
    <scope>NUCLEOTIDE SEQUENCE [LARGE SCALE GENOMIC DNA]</scope>
    <source>
        <strain evidence="3">DS-1 / DSM 13023 / NCIMB 13966</strain>
    </source>
</reference>
<keyword evidence="3" id="KW-1185">Reference proteome</keyword>
<dbReference type="InterPro" id="IPR029062">
    <property type="entry name" value="Class_I_gatase-like"/>
</dbReference>
<dbReference type="KEGG" id="pla:Plav_0469"/>
<dbReference type="GO" id="GO:0006355">
    <property type="term" value="P:regulation of DNA-templated transcription"/>
    <property type="evidence" value="ECO:0007669"/>
    <property type="project" value="TreeGrafter"/>
</dbReference>
<accession>A7HQA9</accession>
<dbReference type="PANTHER" id="PTHR43130">
    <property type="entry name" value="ARAC-FAMILY TRANSCRIPTIONAL REGULATOR"/>
    <property type="match status" value="1"/>
</dbReference>
<name>A7HQA9_PARL1</name>
<evidence type="ECO:0000313" key="2">
    <source>
        <dbReference type="EMBL" id="ABS62092.1"/>
    </source>
</evidence>
<dbReference type="SUPFAM" id="SSF52317">
    <property type="entry name" value="Class I glutamine amidotransferase-like"/>
    <property type="match status" value="1"/>
</dbReference>
<dbReference type="InterPro" id="IPR002818">
    <property type="entry name" value="DJ-1/PfpI"/>
</dbReference>
<feature type="domain" description="DJ-1/PfpI" evidence="1">
    <location>
        <begin position="1"/>
        <end position="156"/>
    </location>
</feature>
<dbReference type="eggNOG" id="COG0693">
    <property type="taxonomic scope" value="Bacteria"/>
</dbReference>
<dbReference type="EMBL" id="CP000774">
    <property type="protein sequence ID" value="ABS62092.1"/>
    <property type="molecule type" value="Genomic_DNA"/>
</dbReference>
<sequence>MRISILLFDGFTMLDAVGGYAVLGWLPTAEVEFVAERKTIIADDLRSGGMAAWRDYSEVEATDILYVPGGPGVEPQLANEATLAFIRRLHEASTWTFGVCNGVELLAAAGILAGKTVTTNINARADVAALGATVVNSRYHRDGKIVTTAGVSAGIDGALFLARLIAGEDTAKTIQLGIEYYPAPPFSYASPDEVPEPIREVIRIAEESLLLDRMNAAQPRFLQPSL</sequence>